<name>A0A1M4XPF6_9FIRM</name>
<dbReference type="Pfam" id="PF00440">
    <property type="entry name" value="TetR_N"/>
    <property type="match status" value="1"/>
</dbReference>
<dbReference type="STRING" id="1120975.SAMN02746064_01569"/>
<protein>
    <submittedName>
        <fullName evidence="4">Transcriptional regulator, TetR family</fullName>
    </submittedName>
</protein>
<feature type="DNA-binding region" description="H-T-H motif" evidence="2">
    <location>
        <begin position="29"/>
        <end position="48"/>
    </location>
</feature>
<dbReference type="PANTHER" id="PTHR43479:SF11">
    <property type="entry name" value="ACREF_ENVCD OPERON REPRESSOR-RELATED"/>
    <property type="match status" value="1"/>
</dbReference>
<dbReference type="SUPFAM" id="SSF46689">
    <property type="entry name" value="Homeodomain-like"/>
    <property type="match status" value="1"/>
</dbReference>
<evidence type="ECO:0000259" key="3">
    <source>
        <dbReference type="PROSITE" id="PS50977"/>
    </source>
</evidence>
<dbReference type="Proteomes" id="UP000184251">
    <property type="component" value="Unassembled WGS sequence"/>
</dbReference>
<dbReference type="OrthoDB" id="494991at2"/>
<dbReference type="GO" id="GO:0003677">
    <property type="term" value="F:DNA binding"/>
    <property type="evidence" value="ECO:0007669"/>
    <property type="project" value="UniProtKB-UniRule"/>
</dbReference>
<reference evidence="4 5" key="1">
    <citation type="submission" date="2016-11" db="EMBL/GenBank/DDBJ databases">
        <authorList>
            <person name="Jaros S."/>
            <person name="Januszkiewicz K."/>
            <person name="Wedrychowicz H."/>
        </authorList>
    </citation>
    <scope>NUCLEOTIDE SEQUENCE [LARGE SCALE GENOMIC DNA]</scope>
    <source>
        <strain evidence="4 5">DSM 14828</strain>
    </source>
</reference>
<accession>A0A1M4XPF6</accession>
<dbReference type="SUPFAM" id="SSF48498">
    <property type="entry name" value="Tetracyclin repressor-like, C-terminal domain"/>
    <property type="match status" value="1"/>
</dbReference>
<evidence type="ECO:0000313" key="4">
    <source>
        <dbReference type="EMBL" id="SHE95477.1"/>
    </source>
</evidence>
<organism evidence="4 5">
    <name type="scientific">Alkalibacter saccharofermentans DSM 14828</name>
    <dbReference type="NCBI Taxonomy" id="1120975"/>
    <lineage>
        <taxon>Bacteria</taxon>
        <taxon>Bacillati</taxon>
        <taxon>Bacillota</taxon>
        <taxon>Clostridia</taxon>
        <taxon>Eubacteriales</taxon>
        <taxon>Eubacteriaceae</taxon>
        <taxon>Alkalibacter</taxon>
    </lineage>
</organism>
<evidence type="ECO:0000313" key="5">
    <source>
        <dbReference type="Proteomes" id="UP000184251"/>
    </source>
</evidence>
<keyword evidence="1 2" id="KW-0238">DNA-binding</keyword>
<dbReference type="PANTHER" id="PTHR43479">
    <property type="entry name" value="ACREF/ENVCD OPERON REPRESSOR-RELATED"/>
    <property type="match status" value="1"/>
</dbReference>
<dbReference type="AlphaFoldDB" id="A0A1M4XPF6"/>
<sequence length="193" mass="22260">MSTANNSTKSFIIDTANKLFLEKNYKEVTIADICEACNISKTTFYYHLKSKEDLILQFYDGITHNISLYLMSIITQNNHWDQLMICFDSLIDVAHKYGSDFFSQMLISNLKKDHGSYELRDELTQIAVAIIKKGQETGQIRNKNNPLDLYVASAYAFLGHEVTWCIKNGNFDWKGSFRHALECIYDAAPEFRK</sequence>
<dbReference type="InterPro" id="IPR036271">
    <property type="entry name" value="Tet_transcr_reg_TetR-rel_C_sf"/>
</dbReference>
<dbReference type="RefSeq" id="WP_073270806.1">
    <property type="nucleotide sequence ID" value="NZ_FQTU01000010.1"/>
</dbReference>
<dbReference type="InterPro" id="IPR050624">
    <property type="entry name" value="HTH-type_Tx_Regulator"/>
</dbReference>
<evidence type="ECO:0000256" key="2">
    <source>
        <dbReference type="PROSITE-ProRule" id="PRU00335"/>
    </source>
</evidence>
<dbReference type="PRINTS" id="PR00455">
    <property type="entry name" value="HTHTETR"/>
</dbReference>
<dbReference type="Gene3D" id="1.10.357.10">
    <property type="entry name" value="Tetracycline Repressor, domain 2"/>
    <property type="match status" value="1"/>
</dbReference>
<feature type="domain" description="HTH tetR-type" evidence="3">
    <location>
        <begin position="6"/>
        <end position="66"/>
    </location>
</feature>
<keyword evidence="5" id="KW-1185">Reference proteome</keyword>
<dbReference type="InterPro" id="IPR009057">
    <property type="entry name" value="Homeodomain-like_sf"/>
</dbReference>
<proteinExistence type="predicted"/>
<dbReference type="InterPro" id="IPR001647">
    <property type="entry name" value="HTH_TetR"/>
</dbReference>
<evidence type="ECO:0000256" key="1">
    <source>
        <dbReference type="ARBA" id="ARBA00023125"/>
    </source>
</evidence>
<dbReference type="PROSITE" id="PS50977">
    <property type="entry name" value="HTH_TETR_2"/>
    <property type="match status" value="1"/>
</dbReference>
<dbReference type="EMBL" id="FQTU01000010">
    <property type="protein sequence ID" value="SHE95477.1"/>
    <property type="molecule type" value="Genomic_DNA"/>
</dbReference>
<gene>
    <name evidence="4" type="ORF">SAMN02746064_01569</name>
</gene>